<dbReference type="PANTHER" id="PTHR22807:SF53">
    <property type="entry name" value="RIBOSOMAL RNA SMALL SUBUNIT METHYLTRANSFERASE B-RELATED"/>
    <property type="match status" value="1"/>
</dbReference>
<accession>A0A5A7N0A1</accession>
<dbReference type="GO" id="GO:0003723">
    <property type="term" value="F:RNA binding"/>
    <property type="evidence" value="ECO:0007669"/>
    <property type="project" value="UniProtKB-UniRule"/>
</dbReference>
<sequence length="437" mass="47999">MTPSARLAAAVEILGQIDDALAHRGAAADVLIKRYFQKRRYAGSKDRAAIIDLVYGVLRRRGEYGWRLMSAGLPITPLMLALMHLRMDGPLAADLFEGTYAPEAPSDDAISRFDRAVGLENPPLAARLNVPQWLSDRLEARYGDDVTAQIDALSGRAPTDLRVNTLKTSREDALAALADAGIKAEPTPYSPVGIRLEKNSQIKGLELFSKGLVEVQDEASQIAVQLCGAAPKAQVLELCAGAGGKTLALGAQMNNSGQIYALDTDKRRLDELKIRTDRARQTNLQIHRLTSGEDKRADQLYRFLGQMDLVIVDAPCSGSGTWRRNPELRWRLDEDALAEAVAIQRALLREAMTLAGPNGRIAYMTCSILQEENENVIDHALSESEDWELADYHRKLEDLGLVHLPESVSSAPEMLQMTPLQHGTDGFFLALLQKVPD</sequence>
<dbReference type="EMBL" id="BKCM01000008">
    <property type="protein sequence ID" value="GER01084.1"/>
    <property type="molecule type" value="Genomic_DNA"/>
</dbReference>
<comment type="caution">
    <text evidence="5">Lacks conserved residue(s) required for the propagation of feature annotation.</text>
</comment>
<evidence type="ECO:0000313" key="8">
    <source>
        <dbReference type="EMBL" id="GER01084.1"/>
    </source>
</evidence>
<dbReference type="GO" id="GO:0001510">
    <property type="term" value="P:RNA methylation"/>
    <property type="evidence" value="ECO:0007669"/>
    <property type="project" value="InterPro"/>
</dbReference>
<protein>
    <submittedName>
        <fullName evidence="7">MFS transporter</fullName>
    </submittedName>
</protein>
<feature type="binding site" evidence="5">
    <location>
        <position position="263"/>
    </location>
    <ligand>
        <name>S-adenosyl-L-methionine</name>
        <dbReference type="ChEBI" id="CHEBI:59789"/>
    </ligand>
</feature>
<keyword evidence="2 5" id="KW-0808">Transferase</keyword>
<dbReference type="InterPro" id="IPR001678">
    <property type="entry name" value="MeTrfase_RsmB-F_NOP2_dom"/>
</dbReference>
<dbReference type="RefSeq" id="WP_149999482.1">
    <property type="nucleotide sequence ID" value="NZ_BKCL01000001.1"/>
</dbReference>
<dbReference type="PROSITE" id="PS51686">
    <property type="entry name" value="SAM_MT_RSMB_NOP"/>
    <property type="match status" value="1"/>
</dbReference>
<dbReference type="Pfam" id="PF22458">
    <property type="entry name" value="RsmF-B_ferredox"/>
    <property type="match status" value="1"/>
</dbReference>
<dbReference type="Gene3D" id="3.40.50.150">
    <property type="entry name" value="Vaccinia Virus protein VP39"/>
    <property type="match status" value="1"/>
</dbReference>
<evidence type="ECO:0000313" key="10">
    <source>
        <dbReference type="Proteomes" id="UP000325187"/>
    </source>
</evidence>
<feature type="binding site" evidence="5">
    <location>
        <position position="313"/>
    </location>
    <ligand>
        <name>S-adenosyl-L-methionine</name>
        <dbReference type="ChEBI" id="CHEBI:59789"/>
    </ligand>
</feature>
<evidence type="ECO:0000256" key="3">
    <source>
        <dbReference type="ARBA" id="ARBA00022691"/>
    </source>
</evidence>
<keyword evidence="1 5" id="KW-0489">Methyltransferase</keyword>
<dbReference type="PRINTS" id="PR02008">
    <property type="entry name" value="RCMTFAMILY"/>
</dbReference>
<dbReference type="InterPro" id="IPR029063">
    <property type="entry name" value="SAM-dependent_MTases_sf"/>
</dbReference>
<comment type="similarity">
    <text evidence="5">Belongs to the class I-like SAM-binding methyltransferase superfamily. RsmB/NOP family.</text>
</comment>
<evidence type="ECO:0000256" key="5">
    <source>
        <dbReference type="PROSITE-ProRule" id="PRU01023"/>
    </source>
</evidence>
<evidence type="ECO:0000256" key="1">
    <source>
        <dbReference type="ARBA" id="ARBA00022603"/>
    </source>
</evidence>
<evidence type="ECO:0000313" key="7">
    <source>
        <dbReference type="EMBL" id="GEQ96915.1"/>
    </source>
</evidence>
<keyword evidence="3 5" id="KW-0949">S-adenosyl-L-methionine</keyword>
<dbReference type="Proteomes" id="UP000322084">
    <property type="component" value="Unassembled WGS sequence"/>
</dbReference>
<evidence type="ECO:0000313" key="9">
    <source>
        <dbReference type="Proteomes" id="UP000322084"/>
    </source>
</evidence>
<accession>A0A5A7MPJ8</accession>
<organism evidence="7 9">
    <name type="scientific">Iodidimonas gelatinilytica</name>
    <dbReference type="NCBI Taxonomy" id="1236966"/>
    <lineage>
        <taxon>Bacteria</taxon>
        <taxon>Pseudomonadati</taxon>
        <taxon>Pseudomonadota</taxon>
        <taxon>Alphaproteobacteria</taxon>
        <taxon>Iodidimonadales</taxon>
        <taxon>Iodidimonadaceae</taxon>
        <taxon>Iodidimonas</taxon>
    </lineage>
</organism>
<dbReference type="AlphaFoldDB" id="A0A5A7MPJ8"/>
<dbReference type="SUPFAM" id="SSF53335">
    <property type="entry name" value="S-adenosyl-L-methionine-dependent methyltransferases"/>
    <property type="match status" value="1"/>
</dbReference>
<evidence type="ECO:0000256" key="4">
    <source>
        <dbReference type="ARBA" id="ARBA00022884"/>
    </source>
</evidence>
<dbReference type="CDD" id="cd02440">
    <property type="entry name" value="AdoMet_MTases"/>
    <property type="match status" value="1"/>
</dbReference>
<dbReference type="EMBL" id="BKCL01000001">
    <property type="protein sequence ID" value="GEQ96915.1"/>
    <property type="molecule type" value="Genomic_DNA"/>
</dbReference>
<feature type="domain" description="SAM-dependent MTase RsmB/NOP-type" evidence="6">
    <location>
        <begin position="149"/>
        <end position="435"/>
    </location>
</feature>
<name>A0A5A7MPJ8_9PROT</name>
<keyword evidence="10" id="KW-1185">Reference proteome</keyword>
<keyword evidence="4 5" id="KW-0694">RNA-binding</keyword>
<dbReference type="GO" id="GO:0008173">
    <property type="term" value="F:RNA methyltransferase activity"/>
    <property type="evidence" value="ECO:0007669"/>
    <property type="project" value="InterPro"/>
</dbReference>
<evidence type="ECO:0000259" key="6">
    <source>
        <dbReference type="PROSITE" id="PS51686"/>
    </source>
</evidence>
<gene>
    <name evidence="7" type="ORF">JCM17844_05520</name>
    <name evidence="8" type="ORF">JCM17845_17070</name>
</gene>
<dbReference type="Proteomes" id="UP000325187">
    <property type="component" value="Unassembled WGS sequence"/>
</dbReference>
<proteinExistence type="inferred from homology"/>
<dbReference type="PANTHER" id="PTHR22807">
    <property type="entry name" value="NOP2 YEAST -RELATED NOL1/NOP2/FMU SUN DOMAIN-CONTAINING"/>
    <property type="match status" value="1"/>
</dbReference>
<comment type="caution">
    <text evidence="7">The sequence shown here is derived from an EMBL/GenBank/DDBJ whole genome shotgun (WGS) entry which is preliminary data.</text>
</comment>
<evidence type="ECO:0000256" key="2">
    <source>
        <dbReference type="ARBA" id="ARBA00022679"/>
    </source>
</evidence>
<feature type="active site" description="Nucleophile" evidence="5">
    <location>
        <position position="366"/>
    </location>
</feature>
<dbReference type="InterPro" id="IPR054728">
    <property type="entry name" value="RsmB-like_ferredoxin"/>
</dbReference>
<dbReference type="InterPro" id="IPR049560">
    <property type="entry name" value="MeTrfase_RsmB-F_NOP2_cat"/>
</dbReference>
<dbReference type="Gene3D" id="3.30.70.1170">
    <property type="entry name" value="Sun protein, domain 3"/>
    <property type="match status" value="1"/>
</dbReference>
<dbReference type="InterPro" id="IPR023267">
    <property type="entry name" value="RCMT"/>
</dbReference>
<dbReference type="Pfam" id="PF01189">
    <property type="entry name" value="Methyltr_RsmB-F"/>
    <property type="match status" value="1"/>
</dbReference>
<reference evidence="9 10" key="1">
    <citation type="submission" date="2019-09" db="EMBL/GenBank/DDBJ databases">
        <title>NBRP : Genome information of microbial organism related human and environment.</title>
        <authorList>
            <person name="Hattori M."/>
            <person name="Oshima K."/>
            <person name="Inaba H."/>
            <person name="Suda W."/>
            <person name="Sakamoto M."/>
            <person name="Iino T."/>
            <person name="Kitahara M."/>
            <person name="Oshida Y."/>
            <person name="Iida T."/>
            <person name="Kudo T."/>
            <person name="Itoh T."/>
            <person name="Ohkuma M."/>
        </authorList>
    </citation>
    <scope>NUCLEOTIDE SEQUENCE [LARGE SCALE GENOMIC DNA]</scope>
    <source>
        <strain evidence="7 9">Hi-2</strain>
        <strain evidence="8 10">Mie-1</strain>
    </source>
</reference>